<dbReference type="Pfam" id="PF02348">
    <property type="entry name" value="CTP_transf_3"/>
    <property type="match status" value="1"/>
</dbReference>
<dbReference type="OrthoDB" id="9815559at2"/>
<dbReference type="GO" id="GO:0005829">
    <property type="term" value="C:cytosol"/>
    <property type="evidence" value="ECO:0007669"/>
    <property type="project" value="TreeGrafter"/>
</dbReference>
<keyword evidence="5" id="KW-0963">Cytoplasm</keyword>
<comment type="similarity">
    <text evidence="5">Belongs to the KdsB family.</text>
</comment>
<dbReference type="EC" id="2.7.7.38" evidence="5"/>
<keyword evidence="7" id="KW-1185">Reference proteome</keyword>
<dbReference type="PANTHER" id="PTHR42866">
    <property type="entry name" value="3-DEOXY-MANNO-OCTULOSONATE CYTIDYLYLTRANSFERASE"/>
    <property type="match status" value="1"/>
</dbReference>
<dbReference type="InterPro" id="IPR003329">
    <property type="entry name" value="Cytidylyl_trans"/>
</dbReference>
<dbReference type="NCBIfam" id="NF003952">
    <property type="entry name" value="PRK05450.1-5"/>
    <property type="match status" value="1"/>
</dbReference>
<evidence type="ECO:0000256" key="1">
    <source>
        <dbReference type="ARBA" id="ARBA00004370"/>
    </source>
</evidence>
<comment type="subcellular location">
    <subcellularLocation>
        <location evidence="5">Cytoplasm</location>
    </subcellularLocation>
    <subcellularLocation>
        <location evidence="1">Membrane</location>
    </subcellularLocation>
</comment>
<dbReference type="CDD" id="cd02517">
    <property type="entry name" value="CMP-KDO-Synthetase"/>
    <property type="match status" value="1"/>
</dbReference>
<dbReference type="AlphaFoldDB" id="A0A098S3S0"/>
<accession>A0A098S3S0</accession>
<dbReference type="GO" id="GO:0009103">
    <property type="term" value="P:lipopolysaccharide biosynthetic process"/>
    <property type="evidence" value="ECO:0007669"/>
    <property type="project" value="UniProtKB-UniRule"/>
</dbReference>
<dbReference type="NCBIfam" id="TIGR00466">
    <property type="entry name" value="kdsB"/>
    <property type="match status" value="1"/>
</dbReference>
<evidence type="ECO:0000256" key="3">
    <source>
        <dbReference type="ARBA" id="ARBA00022695"/>
    </source>
</evidence>
<evidence type="ECO:0000313" key="6">
    <source>
        <dbReference type="EMBL" id="KGE86691.1"/>
    </source>
</evidence>
<dbReference type="GO" id="GO:0033468">
    <property type="term" value="P:CMP-keto-3-deoxy-D-manno-octulosonic acid biosynthetic process"/>
    <property type="evidence" value="ECO:0007669"/>
    <property type="project" value="UniProtKB-UniRule"/>
</dbReference>
<name>A0A098S3S0_9BACT</name>
<dbReference type="NCBIfam" id="NF009905">
    <property type="entry name" value="PRK13368.1"/>
    <property type="match status" value="1"/>
</dbReference>
<dbReference type="NCBIfam" id="NF003950">
    <property type="entry name" value="PRK05450.1-3"/>
    <property type="match status" value="1"/>
</dbReference>
<comment type="catalytic activity">
    <reaction evidence="5">
        <text>3-deoxy-alpha-D-manno-oct-2-ulosonate + CTP = CMP-3-deoxy-beta-D-manno-octulosonate + diphosphate</text>
        <dbReference type="Rhea" id="RHEA:23448"/>
        <dbReference type="ChEBI" id="CHEBI:33019"/>
        <dbReference type="ChEBI" id="CHEBI:37563"/>
        <dbReference type="ChEBI" id="CHEBI:85986"/>
        <dbReference type="ChEBI" id="CHEBI:85987"/>
        <dbReference type="EC" id="2.7.7.38"/>
    </reaction>
</comment>
<dbReference type="PANTHER" id="PTHR42866:SF2">
    <property type="entry name" value="3-DEOXY-MANNO-OCTULOSONATE CYTIDYLYLTRANSFERASE, MITOCHONDRIAL"/>
    <property type="match status" value="1"/>
</dbReference>
<comment type="caution">
    <text evidence="6">The sequence shown here is derived from an EMBL/GenBank/DDBJ whole genome shotgun (WGS) entry which is preliminary data.</text>
</comment>
<organism evidence="6 7">
    <name type="scientific">Phaeodactylibacter xiamenensis</name>
    <dbReference type="NCBI Taxonomy" id="1524460"/>
    <lineage>
        <taxon>Bacteria</taxon>
        <taxon>Pseudomonadati</taxon>
        <taxon>Bacteroidota</taxon>
        <taxon>Saprospiria</taxon>
        <taxon>Saprospirales</taxon>
        <taxon>Haliscomenobacteraceae</taxon>
        <taxon>Phaeodactylibacter</taxon>
    </lineage>
</organism>
<keyword evidence="4 5" id="KW-0448">Lipopolysaccharide biosynthesis</keyword>
<reference evidence="6 7" key="1">
    <citation type="journal article" date="2014" name="Int. J. Syst. Evol. Microbiol.">
        <title>Phaeodactylibacter xiamenensis gen. nov., sp. nov., a member of the family Saprospiraceae isolated from the marine alga Phaeodactylum tricornutum.</title>
        <authorList>
            <person name="Chen Z.Jr."/>
            <person name="Lei X."/>
            <person name="Lai Q."/>
            <person name="Li Y."/>
            <person name="Zhang B."/>
            <person name="Zhang J."/>
            <person name="Zhang H."/>
            <person name="Yang L."/>
            <person name="Zheng W."/>
            <person name="Tian Y."/>
            <person name="Yu Z."/>
            <person name="Xu H.Jr."/>
            <person name="Zheng T."/>
        </authorList>
    </citation>
    <scope>NUCLEOTIDE SEQUENCE [LARGE SCALE GENOMIC DNA]</scope>
    <source>
        <strain evidence="6 7">KD52</strain>
    </source>
</reference>
<dbReference type="SUPFAM" id="SSF53448">
    <property type="entry name" value="Nucleotide-diphospho-sugar transferases"/>
    <property type="match status" value="1"/>
</dbReference>
<dbReference type="RefSeq" id="WP_044224198.1">
    <property type="nucleotide sequence ID" value="NZ_JBKAGJ010000016.1"/>
</dbReference>
<gene>
    <name evidence="5" type="primary">kdsB</name>
    <name evidence="6" type="ORF">IX84_19615</name>
</gene>
<keyword evidence="2 5" id="KW-0808">Transferase</keyword>
<comment type="function">
    <text evidence="5">Activates KDO (a required 8-carbon sugar) for incorporation into bacterial lipopolysaccharide in Gram-negative bacteria.</text>
</comment>
<evidence type="ECO:0000256" key="2">
    <source>
        <dbReference type="ARBA" id="ARBA00022679"/>
    </source>
</evidence>
<dbReference type="UniPathway" id="UPA00358">
    <property type="reaction ID" value="UER00476"/>
</dbReference>
<evidence type="ECO:0000256" key="4">
    <source>
        <dbReference type="ARBA" id="ARBA00022985"/>
    </source>
</evidence>
<dbReference type="Gene3D" id="3.90.550.10">
    <property type="entry name" value="Spore Coat Polysaccharide Biosynthesis Protein SpsA, Chain A"/>
    <property type="match status" value="1"/>
</dbReference>
<dbReference type="GO" id="GO:0016020">
    <property type="term" value="C:membrane"/>
    <property type="evidence" value="ECO:0007669"/>
    <property type="project" value="UniProtKB-SubCell"/>
</dbReference>
<dbReference type="InterPro" id="IPR029044">
    <property type="entry name" value="Nucleotide-diphossugar_trans"/>
</dbReference>
<keyword evidence="3 5" id="KW-0548">Nucleotidyltransferase</keyword>
<dbReference type="InterPro" id="IPR004528">
    <property type="entry name" value="KdsB"/>
</dbReference>
<dbReference type="FunFam" id="3.90.550.10:FF:000011">
    <property type="entry name" value="3-deoxy-manno-octulosonate cytidylyltransferase"/>
    <property type="match status" value="1"/>
</dbReference>
<protein>
    <recommendedName>
        <fullName evidence="5">3-deoxy-manno-octulosonate cytidylyltransferase</fullName>
        <ecNumber evidence="5">2.7.7.38</ecNumber>
    </recommendedName>
    <alternativeName>
        <fullName evidence="5">CMP-2-keto-3-deoxyoctulosonic acid synthase</fullName>
        <shortName evidence="5">CKS</shortName>
        <shortName evidence="5">CMP-KDO synthase</shortName>
    </alternativeName>
</protein>
<evidence type="ECO:0000256" key="5">
    <source>
        <dbReference type="HAMAP-Rule" id="MF_00057"/>
    </source>
</evidence>
<dbReference type="EMBL" id="JPOS01000075">
    <property type="protein sequence ID" value="KGE86691.1"/>
    <property type="molecule type" value="Genomic_DNA"/>
</dbReference>
<sequence>MKSIAVIPARYASTRFPGKPLALLGGKPVIQHVYERAQKARQIDEVCIATDDERILEAAARFGGKAVLTDASHLSGTDRCAEVALQYPEGSLIVNIQGDEPFIDPAQIDLVVAPLMGNDPADISTLVVRLRDAEALHNPNVVKAVKSATGQALYFSRSPIPYLRGVPAEQWMEQGVFFKHLGIYGFQRSVLLEVAQLPPGHYEQMESLEQLRWLEAGYRIHIGTTRTETVGIDTPEDLEAAERLWNESN</sequence>
<comment type="pathway">
    <text evidence="5">Nucleotide-sugar biosynthesis; CMP-3-deoxy-D-manno-octulosonate biosynthesis; CMP-3-deoxy-D-manno-octulosonate from 3-deoxy-D-manno-octulosonate and CTP: step 1/1.</text>
</comment>
<evidence type="ECO:0000313" key="7">
    <source>
        <dbReference type="Proteomes" id="UP000029736"/>
    </source>
</evidence>
<proteinExistence type="inferred from homology"/>
<dbReference type="Proteomes" id="UP000029736">
    <property type="component" value="Unassembled WGS sequence"/>
</dbReference>
<dbReference type="HAMAP" id="MF_00057">
    <property type="entry name" value="KdsB"/>
    <property type="match status" value="1"/>
</dbReference>
<dbReference type="GO" id="GO:0008690">
    <property type="term" value="F:3-deoxy-manno-octulosonate cytidylyltransferase activity"/>
    <property type="evidence" value="ECO:0007669"/>
    <property type="project" value="UniProtKB-UniRule"/>
</dbReference>
<dbReference type="STRING" id="1524460.IX84_19615"/>